<feature type="domain" description="MOSC" evidence="1">
    <location>
        <begin position="116"/>
        <end position="264"/>
    </location>
</feature>
<dbReference type="EMBL" id="CP136864">
    <property type="protein sequence ID" value="WOJ92286.1"/>
    <property type="molecule type" value="Genomic_DNA"/>
</dbReference>
<dbReference type="SUPFAM" id="SSF141673">
    <property type="entry name" value="MOSC N-terminal domain-like"/>
    <property type="match status" value="1"/>
</dbReference>
<keyword evidence="3" id="KW-1185">Reference proteome</keyword>
<protein>
    <submittedName>
        <fullName evidence="2">MOSC domain-containing protein</fullName>
    </submittedName>
</protein>
<name>A0ABZ0HZT2_9GAMM</name>
<proteinExistence type="predicted"/>
<evidence type="ECO:0000313" key="3">
    <source>
        <dbReference type="Proteomes" id="UP001626537"/>
    </source>
</evidence>
<dbReference type="PANTHER" id="PTHR14237">
    <property type="entry name" value="MOLYBDOPTERIN COFACTOR SULFURASE MOSC"/>
    <property type="match status" value="1"/>
</dbReference>
<organism evidence="2 3">
    <name type="scientific">Congregibacter variabilis</name>
    <dbReference type="NCBI Taxonomy" id="3081200"/>
    <lineage>
        <taxon>Bacteria</taxon>
        <taxon>Pseudomonadati</taxon>
        <taxon>Pseudomonadota</taxon>
        <taxon>Gammaproteobacteria</taxon>
        <taxon>Cellvibrionales</taxon>
        <taxon>Halieaceae</taxon>
        <taxon>Congregibacter</taxon>
    </lineage>
</organism>
<gene>
    <name evidence="2" type="ORF">R0135_10865</name>
</gene>
<dbReference type="InterPro" id="IPR005303">
    <property type="entry name" value="MOCOS_middle"/>
</dbReference>
<dbReference type="PROSITE" id="PS51340">
    <property type="entry name" value="MOSC"/>
    <property type="match status" value="1"/>
</dbReference>
<dbReference type="Pfam" id="PF03473">
    <property type="entry name" value="MOSC"/>
    <property type="match status" value="1"/>
</dbReference>
<dbReference type="InterPro" id="IPR011037">
    <property type="entry name" value="Pyrv_Knase-like_insert_dom_sf"/>
</dbReference>
<sequence length="265" mass="29364">MDLSAIYRYPIKSARGHSLEAAVIDRFGVSGDRRWMLIDSAGLFYSQRRLPQMALLEVASIVGGLRLSFGGESIQLEIPGAQQNEVSATVWEHTMLARCADDRVNTWLSECLGEDLRLVFFPQDANRPVDADYLPDAQQEQHVGFADGFPLLIITQASLDDLNTRLPAPVPMDRFRPNLVIRGAQPYAEDSWRQLRVGSTTLAIVKPCSRCAIPAINQQTAEQDPDINRVLAGYRRQDGVIYFGMNAVVTAGEDFAVGDVVEVLE</sequence>
<evidence type="ECO:0000259" key="1">
    <source>
        <dbReference type="PROSITE" id="PS51340"/>
    </source>
</evidence>
<dbReference type="SUPFAM" id="SSF50800">
    <property type="entry name" value="PK beta-barrel domain-like"/>
    <property type="match status" value="1"/>
</dbReference>
<dbReference type="PANTHER" id="PTHR14237:SF19">
    <property type="entry name" value="MITOCHONDRIAL AMIDOXIME REDUCING COMPONENT 1"/>
    <property type="match status" value="1"/>
</dbReference>
<accession>A0ABZ0HZT2</accession>
<dbReference type="Proteomes" id="UP001626537">
    <property type="component" value="Chromosome"/>
</dbReference>
<dbReference type="Pfam" id="PF03476">
    <property type="entry name" value="MOSC_N"/>
    <property type="match status" value="1"/>
</dbReference>
<reference evidence="2 3" key="1">
    <citation type="submission" date="2023-10" db="EMBL/GenBank/DDBJ databases">
        <title>Two novel species belonging to the OM43/NOR5 clade.</title>
        <authorList>
            <person name="Park M."/>
        </authorList>
    </citation>
    <scope>NUCLEOTIDE SEQUENCE [LARGE SCALE GENOMIC DNA]</scope>
    <source>
        <strain evidence="2 3">IMCC43200</strain>
    </source>
</reference>
<evidence type="ECO:0000313" key="2">
    <source>
        <dbReference type="EMBL" id="WOJ92286.1"/>
    </source>
</evidence>
<dbReference type="InterPro" id="IPR005302">
    <property type="entry name" value="MoCF_Sase_C"/>
</dbReference>
<dbReference type="RefSeq" id="WP_407346869.1">
    <property type="nucleotide sequence ID" value="NZ_CP136864.1"/>
</dbReference>